<keyword evidence="1" id="KW-1185">Reference proteome</keyword>
<dbReference type="RefSeq" id="XP_010911531.1">
    <property type="nucleotide sequence ID" value="XM_010913229.1"/>
</dbReference>
<feature type="non-terminal residue" evidence="2">
    <location>
        <position position="150"/>
    </location>
</feature>
<dbReference type="InParanoid" id="A0A6I9QPU4"/>
<dbReference type="PANTHER" id="PTHR33240:SF17">
    <property type="entry name" value="EUKARYOTIC PEPTIDE CHAIN RELEASE FACTOR GTP-BINDING SUBUNIT-LIKE"/>
    <property type="match status" value="1"/>
</dbReference>
<organism evidence="1 2">
    <name type="scientific">Elaeis guineensis var. tenera</name>
    <name type="common">Oil palm</name>
    <dbReference type="NCBI Taxonomy" id="51953"/>
    <lineage>
        <taxon>Eukaryota</taxon>
        <taxon>Viridiplantae</taxon>
        <taxon>Streptophyta</taxon>
        <taxon>Embryophyta</taxon>
        <taxon>Tracheophyta</taxon>
        <taxon>Spermatophyta</taxon>
        <taxon>Magnoliopsida</taxon>
        <taxon>Liliopsida</taxon>
        <taxon>Arecaceae</taxon>
        <taxon>Arecoideae</taxon>
        <taxon>Cocoseae</taxon>
        <taxon>Elaeidinae</taxon>
        <taxon>Elaeis</taxon>
    </lineage>
</organism>
<evidence type="ECO:0000313" key="2">
    <source>
        <dbReference type="RefSeq" id="XP_010911531.1"/>
    </source>
</evidence>
<proteinExistence type="predicted"/>
<reference evidence="2" key="1">
    <citation type="submission" date="2025-08" db="UniProtKB">
        <authorList>
            <consortium name="RefSeq"/>
        </authorList>
    </citation>
    <scope>IDENTIFICATION</scope>
</reference>
<dbReference type="PANTHER" id="PTHR33240">
    <property type="entry name" value="OS08G0508500 PROTEIN"/>
    <property type="match status" value="1"/>
</dbReference>
<dbReference type="AlphaFoldDB" id="A0A6I9QPU4"/>
<dbReference type="Proteomes" id="UP000504607">
    <property type="component" value="Unplaced"/>
</dbReference>
<dbReference type="OrthoDB" id="1937476at2759"/>
<sequence length="150" mass="16239">MVTLGGHLRPIRSPLIGFTGDSVPTEGMIALTVTVGQHPKQSRALVNFLVVKAPSAYNAILGRPSLNALRAVVSTYHLKLKFPTDQGIGEVRGDQALARHCYNIALQRSNQADPCPVDGLDTRDDLAEERGRPIEDLIPIPLNDGNTEHV</sequence>
<evidence type="ECO:0000313" key="1">
    <source>
        <dbReference type="Proteomes" id="UP000504607"/>
    </source>
</evidence>
<accession>A0A6I9QPU4</accession>
<gene>
    <name evidence="2" type="primary">LOC105037583</name>
</gene>
<protein>
    <submittedName>
        <fullName evidence="2">Uncharacterized protein LOC105037583</fullName>
    </submittedName>
</protein>
<name>A0A6I9QPU4_ELAGV</name>